<dbReference type="eggNOG" id="ENOG502ZPG1">
    <property type="taxonomic scope" value="Bacteria"/>
</dbReference>
<dbReference type="Proteomes" id="UP000006461">
    <property type="component" value="Chromosome"/>
</dbReference>
<accession>I4EXY5</accession>
<dbReference type="OrthoDB" id="3577141at2"/>
<dbReference type="AlphaFoldDB" id="I4EXY5"/>
<evidence type="ECO:0000313" key="1">
    <source>
        <dbReference type="EMBL" id="CCH88248.1"/>
    </source>
</evidence>
<dbReference type="HOGENOM" id="CLU_2570036_0_0_11"/>
<gene>
    <name evidence="1" type="ordered locus">MODMU_2819</name>
</gene>
<dbReference type="OMA" id="HLHAIMV"/>
<protein>
    <submittedName>
        <fullName evidence="1">Uncharacterized protein</fullName>
    </submittedName>
</protein>
<evidence type="ECO:0000313" key="2">
    <source>
        <dbReference type="Proteomes" id="UP000006461"/>
    </source>
</evidence>
<proteinExistence type="predicted"/>
<sequence length="81" mass="8473">MTCTTYEFRVEGQLTDQAREAFCDMDIEESADGAALVGDVIDEAHLLGVMAQCRTLGLTVVSAHQVAGGSRHAGHPRAGAG</sequence>
<keyword evidence="2" id="KW-1185">Reference proteome</keyword>
<reference evidence="1 2" key="1">
    <citation type="journal article" date="2012" name="J. Bacteriol.">
        <title>Genome Sequence of Radiation-Resistant Modestobacter marinus Strain BC501, a Representative Actinobacterium That Thrives on Calcareous Stone Surfaces.</title>
        <authorList>
            <person name="Normand P."/>
            <person name="Gury J."/>
            <person name="Pujic P."/>
            <person name="Chouaia B."/>
            <person name="Crotti E."/>
            <person name="Brusetti L."/>
            <person name="Daffonchio D."/>
            <person name="Vacherie B."/>
            <person name="Barbe V."/>
            <person name="Medigue C."/>
            <person name="Calteau A."/>
            <person name="Ghodhbane-Gtari F."/>
            <person name="Essoussi I."/>
            <person name="Nouioui I."/>
            <person name="Abbassi-Ghozzi I."/>
            <person name="Gtari M."/>
        </authorList>
    </citation>
    <scope>NUCLEOTIDE SEQUENCE [LARGE SCALE GENOMIC DNA]</scope>
    <source>
        <strain evidence="2">BC 501</strain>
    </source>
</reference>
<organism evidence="1 2">
    <name type="scientific">Modestobacter italicus (strain DSM 44449 / CECT 9708 / BC 501)</name>
    <dbReference type="NCBI Taxonomy" id="2732864"/>
    <lineage>
        <taxon>Bacteria</taxon>
        <taxon>Bacillati</taxon>
        <taxon>Actinomycetota</taxon>
        <taxon>Actinomycetes</taxon>
        <taxon>Geodermatophilales</taxon>
        <taxon>Geodermatophilaceae</taxon>
        <taxon>Modestobacter</taxon>
    </lineage>
</organism>
<dbReference type="KEGG" id="mmar:MODMU_2819"/>
<name>I4EXY5_MODI5</name>
<dbReference type="EMBL" id="FO203431">
    <property type="protein sequence ID" value="CCH88248.1"/>
    <property type="molecule type" value="Genomic_DNA"/>
</dbReference>